<dbReference type="PANTHER" id="PTHR46310:SF4">
    <property type="entry name" value="OUTER ENVELOPE PROTEIN 64, MITOCHONDRIAL"/>
    <property type="match status" value="1"/>
</dbReference>
<reference evidence="2" key="1">
    <citation type="submission" date="2015-12" db="EMBL/GenBank/DDBJ databases">
        <title>Update maize B73 reference genome by single molecule sequencing technologies.</title>
        <authorList>
            <consortium name="Maize Genome Sequencing Project"/>
            <person name="Ware D."/>
        </authorList>
    </citation>
    <scope>NUCLEOTIDE SEQUENCE</scope>
    <source>
        <tissue evidence="2">Seedling</tissue>
    </source>
</reference>
<dbReference type="PANTHER" id="PTHR46310">
    <property type="entry name" value="AMIDASE 1"/>
    <property type="match status" value="1"/>
</dbReference>
<dbReference type="PROSITE" id="PS50005">
    <property type="entry name" value="TPR"/>
    <property type="match status" value="1"/>
</dbReference>
<dbReference type="AlphaFoldDB" id="A0A1D6HKQ7"/>
<sequence>MVLTSLPSCAVMATSNPYCEYRLLLQNVKAYLRRGFAREVTLNYKEALQDFRHALALEPQNKTALAAERRLQKLLK</sequence>
<dbReference type="SUPFAM" id="SSF48452">
    <property type="entry name" value="TPR-like"/>
    <property type="match status" value="1"/>
</dbReference>
<protein>
    <submittedName>
        <fullName evidence="2">Amidase</fullName>
    </submittedName>
</protein>
<dbReference type="ExpressionAtlas" id="A0A1D6HKQ7">
    <property type="expression patterns" value="baseline and differential"/>
</dbReference>
<keyword evidence="1" id="KW-0802">TPR repeat</keyword>
<name>A0A1D6HKQ7_MAIZE</name>
<evidence type="ECO:0000256" key="1">
    <source>
        <dbReference type="PROSITE-ProRule" id="PRU00339"/>
    </source>
</evidence>
<feature type="repeat" description="TPR" evidence="1">
    <location>
        <begin position="28"/>
        <end position="61"/>
    </location>
</feature>
<dbReference type="EMBL" id="CM000781">
    <property type="protein sequence ID" value="AQK75014.1"/>
    <property type="molecule type" value="Genomic_DNA"/>
</dbReference>
<gene>
    <name evidence="2" type="ORF">ZEAMMB73_Zm00001d018098</name>
</gene>
<dbReference type="InterPro" id="IPR011990">
    <property type="entry name" value="TPR-like_helical_dom_sf"/>
</dbReference>
<dbReference type="SMART" id="SM00028">
    <property type="entry name" value="TPR"/>
    <property type="match status" value="1"/>
</dbReference>
<dbReference type="Gene3D" id="1.25.40.10">
    <property type="entry name" value="Tetratricopeptide repeat domain"/>
    <property type="match status" value="1"/>
</dbReference>
<dbReference type="EMBL" id="CM000781">
    <property type="protein sequence ID" value="AQK75012.1"/>
    <property type="molecule type" value="Genomic_DNA"/>
</dbReference>
<accession>A0A1D6HKQ7</accession>
<organism evidence="2">
    <name type="scientific">Zea mays</name>
    <name type="common">Maize</name>
    <dbReference type="NCBI Taxonomy" id="4577"/>
    <lineage>
        <taxon>Eukaryota</taxon>
        <taxon>Viridiplantae</taxon>
        <taxon>Streptophyta</taxon>
        <taxon>Embryophyta</taxon>
        <taxon>Tracheophyta</taxon>
        <taxon>Spermatophyta</taxon>
        <taxon>Magnoliopsida</taxon>
        <taxon>Liliopsida</taxon>
        <taxon>Poales</taxon>
        <taxon>Poaceae</taxon>
        <taxon>PACMAD clade</taxon>
        <taxon>Panicoideae</taxon>
        <taxon>Andropogonodae</taxon>
        <taxon>Andropogoneae</taxon>
        <taxon>Tripsacinae</taxon>
        <taxon>Zea</taxon>
    </lineage>
</organism>
<dbReference type="InterPro" id="IPR019734">
    <property type="entry name" value="TPR_rpt"/>
</dbReference>
<proteinExistence type="predicted"/>
<evidence type="ECO:0000313" key="2">
    <source>
        <dbReference type="EMBL" id="AQK75012.1"/>
    </source>
</evidence>